<proteinExistence type="predicted"/>
<protein>
    <submittedName>
        <fullName evidence="2">Uncharacterized protein</fullName>
    </submittedName>
</protein>
<dbReference type="RefSeq" id="WP_185655645.1">
    <property type="nucleotide sequence ID" value="NZ_JACLAG010000001.1"/>
</dbReference>
<feature type="signal peptide" evidence="1">
    <location>
        <begin position="1"/>
        <end position="20"/>
    </location>
</feature>
<keyword evidence="1" id="KW-0732">Signal</keyword>
<gene>
    <name evidence="2" type="ORF">H7I73_03855</name>
</gene>
<feature type="chain" id="PRO_5031462755" evidence="1">
    <location>
        <begin position="21"/>
        <end position="135"/>
    </location>
</feature>
<dbReference type="EMBL" id="JACLAG010000001">
    <property type="protein sequence ID" value="MBC2618770.1"/>
    <property type="molecule type" value="Genomic_DNA"/>
</dbReference>
<evidence type="ECO:0000313" key="2">
    <source>
        <dbReference type="EMBL" id="MBC2618770.1"/>
    </source>
</evidence>
<dbReference type="Proteomes" id="UP000548504">
    <property type="component" value="Unassembled WGS sequence"/>
</dbReference>
<comment type="caution">
    <text evidence="2">The sequence shown here is derived from an EMBL/GenBank/DDBJ whole genome shotgun (WGS) entry which is preliminary data.</text>
</comment>
<organism evidence="2 3">
    <name type="scientific">Citrobacter cronae</name>
    <dbReference type="NCBI Taxonomy" id="1748967"/>
    <lineage>
        <taxon>Bacteria</taxon>
        <taxon>Pseudomonadati</taxon>
        <taxon>Pseudomonadota</taxon>
        <taxon>Gammaproteobacteria</taxon>
        <taxon>Enterobacterales</taxon>
        <taxon>Enterobacteriaceae</taxon>
        <taxon>Citrobacter</taxon>
        <taxon>Citrobacter freundii complex</taxon>
    </lineage>
</organism>
<accession>A0A7X1EHE4</accession>
<sequence>MKFNKLLLIIAISAPSLSMASADLFVNEMTNTAGFKGLSENVGKSDNCMISEGVMTITGFQYSQSGRYIELIKFKSGGGNTLIIPTNFSKLSTILQSKTVDIFKEGDVAYVKFSSCGSGGYLSLIDILKPFNTSS</sequence>
<evidence type="ECO:0000256" key="1">
    <source>
        <dbReference type="SAM" id="SignalP"/>
    </source>
</evidence>
<reference evidence="2 3" key="1">
    <citation type="submission" date="2020-08" db="EMBL/GenBank/DDBJ databases">
        <title>Emergence and comparative genomics analysis of Citrobacter in Fennec fox imported from North Africa to China.</title>
        <authorList>
            <person name="Zheng B."/>
        </authorList>
    </citation>
    <scope>NUCLEOTIDE SEQUENCE [LARGE SCALE GENOMIC DNA]</scope>
    <source>
        <strain evidence="2 3">FF141</strain>
    </source>
</reference>
<dbReference type="AlphaFoldDB" id="A0A7X1EHE4"/>
<name>A0A7X1EHE4_9ENTR</name>
<evidence type="ECO:0000313" key="3">
    <source>
        <dbReference type="Proteomes" id="UP000548504"/>
    </source>
</evidence>